<evidence type="ECO:0000313" key="2">
    <source>
        <dbReference type="EMBL" id="RAJ10855.1"/>
    </source>
</evidence>
<proteinExistence type="predicted"/>
<keyword evidence="1" id="KW-0812">Transmembrane</keyword>
<dbReference type="AlphaFoldDB" id="A0A327R3S3"/>
<dbReference type="EMBL" id="QLLL01000001">
    <property type="protein sequence ID" value="RAJ10855.1"/>
    <property type="molecule type" value="Genomic_DNA"/>
</dbReference>
<keyword evidence="1" id="KW-0472">Membrane</keyword>
<sequence>MNKAIVFTSRYKNQNKYDNQIFKQHQGINRQFYIFTSVTIYHFYLQFRRILIAFIAYNLFYYPNSLSF</sequence>
<feature type="transmembrane region" description="Helical" evidence="1">
    <location>
        <begin position="32"/>
        <end position="60"/>
    </location>
</feature>
<evidence type="ECO:0000313" key="3">
    <source>
        <dbReference type="Proteomes" id="UP000249547"/>
    </source>
</evidence>
<accession>A0A327R3S3</accession>
<dbReference type="Proteomes" id="UP000249547">
    <property type="component" value="Unassembled WGS sequence"/>
</dbReference>
<keyword evidence="3" id="KW-1185">Reference proteome</keyword>
<comment type="caution">
    <text evidence="2">The sequence shown here is derived from an EMBL/GenBank/DDBJ whole genome shotgun (WGS) entry which is preliminary data.</text>
</comment>
<reference evidence="2 3" key="1">
    <citation type="submission" date="2018-06" db="EMBL/GenBank/DDBJ databases">
        <title>Genomic Encyclopedia of Archaeal and Bacterial Type Strains, Phase II (KMG-II): from individual species to whole genera.</title>
        <authorList>
            <person name="Goeker M."/>
        </authorList>
    </citation>
    <scope>NUCLEOTIDE SEQUENCE [LARGE SCALE GENOMIC DNA]</scope>
    <source>
        <strain evidence="2 3">DSM 23857</strain>
    </source>
</reference>
<protein>
    <recommendedName>
        <fullName evidence="4">Transmembrane protein</fullName>
    </recommendedName>
</protein>
<evidence type="ECO:0000256" key="1">
    <source>
        <dbReference type="SAM" id="Phobius"/>
    </source>
</evidence>
<evidence type="ECO:0008006" key="4">
    <source>
        <dbReference type="Google" id="ProtNLM"/>
    </source>
</evidence>
<gene>
    <name evidence="2" type="ORF">LX64_00462</name>
</gene>
<name>A0A327R3S3_9BACT</name>
<organism evidence="2 3">
    <name type="scientific">Chitinophaga skermanii</name>
    <dbReference type="NCBI Taxonomy" id="331697"/>
    <lineage>
        <taxon>Bacteria</taxon>
        <taxon>Pseudomonadati</taxon>
        <taxon>Bacteroidota</taxon>
        <taxon>Chitinophagia</taxon>
        <taxon>Chitinophagales</taxon>
        <taxon>Chitinophagaceae</taxon>
        <taxon>Chitinophaga</taxon>
    </lineage>
</organism>
<keyword evidence="1" id="KW-1133">Transmembrane helix</keyword>